<reference evidence="1 2" key="1">
    <citation type="journal article" date="2013" name="Genome Announc.">
        <title>Complete genome sequence of Simiduia agarivorans SA1(T), a marine bacterium able to degrade a variety of polysaccharides.</title>
        <authorList>
            <person name="Lin S.Y."/>
            <person name="Shieh W.Y."/>
            <person name="Chen J.S."/>
            <person name="Tang S.L."/>
        </authorList>
    </citation>
    <scope>NUCLEOTIDE SEQUENCE [LARGE SCALE GENOMIC DNA]</scope>
    <source>
        <strain evidence="2">DSM 21679 / JCM 13881 / BCRC 17597 / SA1</strain>
    </source>
</reference>
<evidence type="ECO:0000313" key="2">
    <source>
        <dbReference type="Proteomes" id="UP000000466"/>
    </source>
</evidence>
<organism evidence="1 2">
    <name type="scientific">Simiduia agarivorans (strain DSM 21679 / JCM 13881 / BCRC 17597 / SA1)</name>
    <dbReference type="NCBI Taxonomy" id="1117647"/>
    <lineage>
        <taxon>Bacteria</taxon>
        <taxon>Pseudomonadati</taxon>
        <taxon>Pseudomonadota</taxon>
        <taxon>Gammaproteobacteria</taxon>
        <taxon>Cellvibrionales</taxon>
        <taxon>Cellvibrionaceae</taxon>
        <taxon>Simiduia</taxon>
    </lineage>
</organism>
<protein>
    <submittedName>
        <fullName evidence="1">Uncharacterized protein</fullName>
    </submittedName>
</protein>
<sequence length="34" mass="3729">MQPFFCTKISVKKTSATNEDGGALAMPIDKEDVR</sequence>
<keyword evidence="2" id="KW-1185">Reference proteome</keyword>
<proteinExistence type="predicted"/>
<accession>R9S5L4</accession>
<evidence type="ECO:0000313" key="1">
    <source>
        <dbReference type="EMBL" id="AGN11284.1"/>
    </source>
</evidence>
<dbReference type="EMBL" id="CP003746">
    <property type="protein sequence ID" value="AGN11284.1"/>
    <property type="molecule type" value="Genomic_DNA"/>
</dbReference>
<gene>
    <name evidence="1" type="ordered locus">M5M_03203</name>
</gene>
<dbReference type="AlphaFoldDB" id="R9S5L4"/>
<dbReference type="HOGENOM" id="CLU_3376022_0_0_6"/>
<dbReference type="Proteomes" id="UP000000466">
    <property type="component" value="Chromosome"/>
</dbReference>
<name>R9S5L4_SIMAS</name>
<dbReference type="KEGG" id="saga:M5M_03203"/>